<feature type="non-terminal residue" evidence="1">
    <location>
        <position position="60"/>
    </location>
</feature>
<dbReference type="EMBL" id="JYDQ01001936">
    <property type="protein sequence ID" value="KRY04453.1"/>
    <property type="molecule type" value="Genomic_DNA"/>
</dbReference>
<evidence type="ECO:0000313" key="2">
    <source>
        <dbReference type="Proteomes" id="UP000054783"/>
    </source>
</evidence>
<protein>
    <submittedName>
        <fullName evidence="1">Uncharacterized protein</fullName>
    </submittedName>
</protein>
<proteinExistence type="predicted"/>
<gene>
    <name evidence="1" type="ORF">T12_13502</name>
</gene>
<dbReference type="AlphaFoldDB" id="A0A0V0YVU2"/>
<name>A0A0V0YVU2_9BILA</name>
<feature type="non-terminal residue" evidence="1">
    <location>
        <position position="1"/>
    </location>
</feature>
<comment type="caution">
    <text evidence="1">The sequence shown here is derived from an EMBL/GenBank/DDBJ whole genome shotgun (WGS) entry which is preliminary data.</text>
</comment>
<keyword evidence="2" id="KW-1185">Reference proteome</keyword>
<sequence length="60" mass="7053">LLFPNLINPDNPERASDPLVKFNCPEHSWIEQNTNGIQNRPIHFCLVLRLSFVFCVRELF</sequence>
<reference evidence="1 2" key="1">
    <citation type="submission" date="2015-01" db="EMBL/GenBank/DDBJ databases">
        <title>Evolution of Trichinella species and genotypes.</title>
        <authorList>
            <person name="Korhonen P.K."/>
            <person name="Edoardo P."/>
            <person name="Giuseppe L.R."/>
            <person name="Gasser R.B."/>
        </authorList>
    </citation>
    <scope>NUCLEOTIDE SEQUENCE [LARGE SCALE GENOMIC DNA]</scope>
    <source>
        <strain evidence="1">ISS2496</strain>
    </source>
</reference>
<organism evidence="1 2">
    <name type="scientific">Trichinella patagoniensis</name>
    <dbReference type="NCBI Taxonomy" id="990121"/>
    <lineage>
        <taxon>Eukaryota</taxon>
        <taxon>Metazoa</taxon>
        <taxon>Ecdysozoa</taxon>
        <taxon>Nematoda</taxon>
        <taxon>Enoplea</taxon>
        <taxon>Dorylaimia</taxon>
        <taxon>Trichinellida</taxon>
        <taxon>Trichinellidae</taxon>
        <taxon>Trichinella</taxon>
    </lineage>
</organism>
<dbReference type="Proteomes" id="UP000054783">
    <property type="component" value="Unassembled WGS sequence"/>
</dbReference>
<evidence type="ECO:0000313" key="1">
    <source>
        <dbReference type="EMBL" id="KRY04453.1"/>
    </source>
</evidence>
<accession>A0A0V0YVU2</accession>